<dbReference type="Pfam" id="PF17957">
    <property type="entry name" value="Big_7"/>
    <property type="match status" value="2"/>
</dbReference>
<dbReference type="InterPro" id="IPR013783">
    <property type="entry name" value="Ig-like_fold"/>
</dbReference>
<dbReference type="KEGG" id="vg:18506569"/>
<evidence type="ECO:0000313" key="2">
    <source>
        <dbReference type="EMBL" id="AGY47158.1"/>
    </source>
</evidence>
<keyword evidence="3" id="KW-1185">Reference proteome</keyword>
<dbReference type="CDD" id="cd00229">
    <property type="entry name" value="SGNH_hydrolase"/>
    <property type="match status" value="1"/>
</dbReference>
<dbReference type="Proteomes" id="UP000017651">
    <property type="component" value="Segment"/>
</dbReference>
<dbReference type="Pfam" id="PF13472">
    <property type="entry name" value="Lipase_GDSL_2"/>
    <property type="match status" value="1"/>
</dbReference>
<dbReference type="InterPro" id="IPR013830">
    <property type="entry name" value="SGNH_hydro"/>
</dbReference>
<gene>
    <name evidence="2" type="ORF">CN1A_49</name>
</gene>
<dbReference type="RefSeq" id="YP_009004261.1">
    <property type="nucleotide sequence ID" value="NC_023549.1"/>
</dbReference>
<dbReference type="EMBL" id="KF669650">
    <property type="protein sequence ID" value="AGY47158.1"/>
    <property type="molecule type" value="Genomic_DNA"/>
</dbReference>
<name>U5PXH9_9CAUD</name>
<sequence length="1151" mass="121835">MASRITRSTPMMDRPTWLGLFSTLVKTTSRQRPIIFLDVGDSIKEGYGTVNPVNGWAYENAKEIQRVWGDPSWDDLGFQYIPTYQQFDYPTPNTKWGVQSTGSKTEGSLYGIGRKSAIKYAASSSTWTDMCTSMAVLVYQPAGKTTQIEVYVDDKLIKTHTTTTGSKLYSTGVLPLANRKVTFRYLSSSGAYESGIGVYRGSETKGYQTWVAAKSGTYTANFISSGGANVSNPTNAHLIAAGGIGTPDVISYNWITNDIHSSNGKRTPAQLEADYLQMIDDNEAQFGNKVLHFINTPQELRTENKMDTWENYMKALSRVAAQRDRVLFEPLSDHFEIKAASNDPWYFDGLHPNEAGYRRYGQKTVQILAGSVEGGGSDTTAPTITLVSPAAGATVTGVVPFRVTITDASGVGSAGVSSGNTSLGKLTKISGDTYGLDVDYTKLQGITSWFAFAGDTITPPNTAKTASRAITVASAGGTTPLSLDFSNVGDSLAENYYVNKAKLVAAYPSSTFAVQAKGGYLGTEVAAFQGGHPATAIFPNNTIPAAATATTITLDINLLASPGETGDRSQVVRISGVTGTLRSVKASTGNNTGSYTHTFTRTTAGTAVTIPSTGAQVLLGDEHTGRLMLIQTERNSFHLGTDAQAVTRIQEMMAFNRRPTKDHIVFDIPAADKTIELPGTALRNQLDSRNAALKAAFPNNFVEASKYLQSETIIRKAGLIPTDEDRADIANGFVPASFRSDSVHYNQSAYDMISDLVIENLKARGFAPETDISDKDTTAPILELVSPVAGATVSGTIPFRVRATDATGVSTVQVYSGPGIVGVMSPLGDGLYGLDVDYATMQGKSGWRAIAADTVTPQNTTSSATRALTIAPLPSNQTLPPTITNIKPVGGMKLSGNVTFEATVASAGNKIASVAFFSRGVLIGAGTETTPGVWTLQKVAGSANFPVTMVDFYVVAQDDAATPNTTQSEPVAVTVEEKVVTPPVPVLTAPASNAVLTGTVKFQAVVTDAVGVLTVGFWTGNTPLFPATRVGGTTIWEATAAAGDLPEDLTSVRVRAVNNGLVEAFSNPTPVTVRPGGSIQLGDPNDRLISEAMLTTALAKVYALVNPLSGTSTMRPPAATVAAGTLFYDTTTKVPQWSDGVVWRQADGSVV</sequence>
<evidence type="ECO:0000259" key="1">
    <source>
        <dbReference type="Pfam" id="PF13472"/>
    </source>
</evidence>
<dbReference type="Gene3D" id="2.60.40.10">
    <property type="entry name" value="Immunoglobulins"/>
    <property type="match status" value="3"/>
</dbReference>
<dbReference type="Gene3D" id="3.40.50.1110">
    <property type="entry name" value="SGNH hydrolase"/>
    <property type="match status" value="1"/>
</dbReference>
<dbReference type="SUPFAM" id="SSF52266">
    <property type="entry name" value="SGNH hydrolase"/>
    <property type="match status" value="1"/>
</dbReference>
<dbReference type="GeneID" id="18506569"/>
<accession>U5PXH9</accession>
<proteinExistence type="predicted"/>
<reference evidence="2 3" key="1">
    <citation type="journal article" date="2013" name="Genome Announc.">
        <title>Complete Genome of Clavibacter michiganensis subsp. sepedonicusis Siphophage CN1A.</title>
        <authorList>
            <person name="Kongari R.R."/>
            <person name="Yao G.W."/>
            <person name="Chamakura K.R."/>
            <person name="Kuty Everett G.F."/>
        </authorList>
    </citation>
    <scope>NUCLEOTIDE SEQUENCE [LARGE SCALE GENOMIC DNA]</scope>
</reference>
<feature type="domain" description="SGNH hydrolase-type esterase" evidence="1">
    <location>
        <begin position="201"/>
        <end position="359"/>
    </location>
</feature>
<evidence type="ECO:0000313" key="3">
    <source>
        <dbReference type="Proteomes" id="UP000017651"/>
    </source>
</evidence>
<protein>
    <submittedName>
        <fullName evidence="2">Tail fiber protein</fullName>
    </submittedName>
</protein>
<dbReference type="InterPro" id="IPR036514">
    <property type="entry name" value="SGNH_hydro_sf"/>
</dbReference>
<dbReference type="OrthoDB" id="32820at10239"/>
<organism evidence="2 3">
    <name type="scientific">Clavibacter phage CN1A</name>
    <dbReference type="NCBI Taxonomy" id="1406793"/>
    <lineage>
        <taxon>Viruses</taxon>
        <taxon>Duplodnaviria</taxon>
        <taxon>Heunggongvirae</taxon>
        <taxon>Uroviricota</taxon>
        <taxon>Caudoviricetes</taxon>
        <taxon>Cinunavirus</taxon>
        <taxon>Cinunavirus CN1A</taxon>
    </lineage>
</organism>